<evidence type="ECO:0000313" key="1">
    <source>
        <dbReference type="EMBL" id="CAG7826111.1"/>
    </source>
</evidence>
<gene>
    <name evidence="1" type="ORF">AFUS01_LOCUS36179</name>
</gene>
<reference evidence="1" key="1">
    <citation type="submission" date="2021-06" db="EMBL/GenBank/DDBJ databases">
        <authorList>
            <person name="Hodson N. C."/>
            <person name="Mongue J. A."/>
            <person name="Jaron S. K."/>
        </authorList>
    </citation>
    <scope>NUCLEOTIDE SEQUENCE</scope>
</reference>
<dbReference type="AlphaFoldDB" id="A0A8J2L287"/>
<protein>
    <submittedName>
        <fullName evidence="1">Uncharacterized protein</fullName>
    </submittedName>
</protein>
<feature type="non-terminal residue" evidence="1">
    <location>
        <position position="1"/>
    </location>
</feature>
<keyword evidence="2" id="KW-1185">Reference proteome</keyword>
<dbReference type="Proteomes" id="UP000708208">
    <property type="component" value="Unassembled WGS sequence"/>
</dbReference>
<sequence length="92" mass="10747">MEVLADMQTKRVESLTNFNFQCSDDYEIPVHAILFQMWIPLEALPRNLQRRLQSIPGIDLRMFTVQELAPVVQLMYKRAPIPMTEKAQQAIE</sequence>
<organism evidence="1 2">
    <name type="scientific">Allacma fusca</name>
    <dbReference type="NCBI Taxonomy" id="39272"/>
    <lineage>
        <taxon>Eukaryota</taxon>
        <taxon>Metazoa</taxon>
        <taxon>Ecdysozoa</taxon>
        <taxon>Arthropoda</taxon>
        <taxon>Hexapoda</taxon>
        <taxon>Collembola</taxon>
        <taxon>Symphypleona</taxon>
        <taxon>Sminthuridae</taxon>
        <taxon>Allacma</taxon>
    </lineage>
</organism>
<accession>A0A8J2L287</accession>
<dbReference type="EMBL" id="CAJVCH010538666">
    <property type="protein sequence ID" value="CAG7826111.1"/>
    <property type="molecule type" value="Genomic_DNA"/>
</dbReference>
<comment type="caution">
    <text evidence="1">The sequence shown here is derived from an EMBL/GenBank/DDBJ whole genome shotgun (WGS) entry which is preliminary data.</text>
</comment>
<evidence type="ECO:0000313" key="2">
    <source>
        <dbReference type="Proteomes" id="UP000708208"/>
    </source>
</evidence>
<proteinExistence type="predicted"/>
<name>A0A8J2L287_9HEXA</name>